<dbReference type="PANTHER" id="PTHR32080:SF3">
    <property type="entry name" value="PLASMODESMATA-LOCATED PROTEIN 7"/>
    <property type="match status" value="1"/>
</dbReference>
<reference evidence="11" key="1">
    <citation type="submission" date="2022-07" db="EMBL/GenBank/DDBJ databases">
        <authorList>
            <person name="Macas J."/>
            <person name="Novak P."/>
            <person name="Neumann P."/>
        </authorList>
    </citation>
    <scope>NUCLEOTIDE SEQUENCE</scope>
</reference>
<dbReference type="Gene3D" id="3.30.430.20">
    <property type="entry name" value="Gnk2 domain, C-X8-C-X2-C motif"/>
    <property type="match status" value="2"/>
</dbReference>
<evidence type="ECO:0000256" key="8">
    <source>
        <dbReference type="ARBA" id="ARBA00038393"/>
    </source>
</evidence>
<dbReference type="InterPro" id="IPR051378">
    <property type="entry name" value="Cell2Cell_Antifungal"/>
</dbReference>
<name>A0AAV0FTJ4_9ASTE</name>
<feature type="transmembrane region" description="Helical" evidence="9">
    <location>
        <begin position="6"/>
        <end position="26"/>
    </location>
</feature>
<evidence type="ECO:0000256" key="4">
    <source>
        <dbReference type="ARBA" id="ARBA00022737"/>
    </source>
</evidence>
<keyword evidence="6" id="KW-1015">Disulfide bond</keyword>
<evidence type="ECO:0000256" key="5">
    <source>
        <dbReference type="ARBA" id="ARBA00022949"/>
    </source>
</evidence>
<comment type="subcellular location">
    <subcellularLocation>
        <location evidence="7">Cell junction</location>
        <location evidence="7">Plasmodesma</location>
    </subcellularLocation>
    <subcellularLocation>
        <location evidence="1">Cell membrane</location>
        <topology evidence="1">Single-pass type I membrane protein</topology>
    </subcellularLocation>
</comment>
<evidence type="ECO:0000256" key="6">
    <source>
        <dbReference type="ARBA" id="ARBA00023157"/>
    </source>
</evidence>
<dbReference type="Proteomes" id="UP001152523">
    <property type="component" value="Unassembled WGS sequence"/>
</dbReference>
<feature type="domain" description="Gnk2-homologous" evidence="10">
    <location>
        <begin position="38"/>
        <end position="146"/>
    </location>
</feature>
<dbReference type="GO" id="GO:0009506">
    <property type="term" value="C:plasmodesma"/>
    <property type="evidence" value="ECO:0007669"/>
    <property type="project" value="UniProtKB-SubCell"/>
</dbReference>
<dbReference type="Pfam" id="PF01657">
    <property type="entry name" value="Stress-antifung"/>
    <property type="match status" value="2"/>
</dbReference>
<dbReference type="InterPro" id="IPR002902">
    <property type="entry name" value="GNK2"/>
</dbReference>
<comment type="similarity">
    <text evidence="8">Belongs to the cysteine-rich repeat secretory protein family. Plasmodesmata-located proteins (PDLD) subfamily.</text>
</comment>
<keyword evidence="9" id="KW-0812">Transmembrane</keyword>
<protein>
    <recommendedName>
        <fullName evidence="10">Gnk2-homologous domain-containing protein</fullName>
    </recommendedName>
</protein>
<dbReference type="AlphaFoldDB" id="A0AAV0FTJ4"/>
<keyword evidence="3" id="KW-0732">Signal</keyword>
<evidence type="ECO:0000313" key="12">
    <source>
        <dbReference type="Proteomes" id="UP001152523"/>
    </source>
</evidence>
<dbReference type="EMBL" id="CAMAPF010001014">
    <property type="protein sequence ID" value="CAH9138983.1"/>
    <property type="molecule type" value="Genomic_DNA"/>
</dbReference>
<accession>A0AAV0FTJ4</accession>
<keyword evidence="4" id="KW-0677">Repeat</keyword>
<feature type="transmembrane region" description="Helical" evidence="9">
    <location>
        <begin position="256"/>
        <end position="281"/>
    </location>
</feature>
<organism evidence="11 12">
    <name type="scientific">Cuscuta epithymum</name>
    <dbReference type="NCBI Taxonomy" id="186058"/>
    <lineage>
        <taxon>Eukaryota</taxon>
        <taxon>Viridiplantae</taxon>
        <taxon>Streptophyta</taxon>
        <taxon>Embryophyta</taxon>
        <taxon>Tracheophyta</taxon>
        <taxon>Spermatophyta</taxon>
        <taxon>Magnoliopsida</taxon>
        <taxon>eudicotyledons</taxon>
        <taxon>Gunneridae</taxon>
        <taxon>Pentapetalae</taxon>
        <taxon>asterids</taxon>
        <taxon>lamiids</taxon>
        <taxon>Solanales</taxon>
        <taxon>Convolvulaceae</taxon>
        <taxon>Cuscuteae</taxon>
        <taxon>Cuscuta</taxon>
        <taxon>Cuscuta subgen. Cuscuta</taxon>
    </lineage>
</organism>
<evidence type="ECO:0000256" key="2">
    <source>
        <dbReference type="ARBA" id="ARBA00022581"/>
    </source>
</evidence>
<evidence type="ECO:0000259" key="10">
    <source>
        <dbReference type="PROSITE" id="PS51473"/>
    </source>
</evidence>
<comment type="caution">
    <text evidence="11">The sequence shown here is derived from an EMBL/GenBank/DDBJ whole genome shotgun (WGS) entry which is preliminary data.</text>
</comment>
<dbReference type="InterPro" id="IPR038408">
    <property type="entry name" value="GNK2_sf"/>
</dbReference>
<feature type="domain" description="Gnk2-homologous" evidence="10">
    <location>
        <begin position="147"/>
        <end position="244"/>
    </location>
</feature>
<dbReference type="GO" id="GO:0005886">
    <property type="term" value="C:plasma membrane"/>
    <property type="evidence" value="ECO:0007669"/>
    <property type="project" value="UniProtKB-SubCell"/>
</dbReference>
<gene>
    <name evidence="11" type="ORF">CEPIT_LOCUS37240</name>
</gene>
<keyword evidence="5" id="KW-0965">Cell junction</keyword>
<keyword evidence="12" id="KW-1185">Reference proteome</keyword>
<keyword evidence="9" id="KW-1133">Transmembrane helix</keyword>
<evidence type="ECO:0000256" key="3">
    <source>
        <dbReference type="ARBA" id="ARBA00022729"/>
    </source>
</evidence>
<dbReference type="PROSITE" id="PS51473">
    <property type="entry name" value="GNK2"/>
    <property type="match status" value="2"/>
</dbReference>
<dbReference type="PANTHER" id="PTHR32080">
    <property type="entry name" value="ANTIFUNGAL PROTEIN GINKBILOBIN-2-LIKE"/>
    <property type="match status" value="1"/>
</dbReference>
<evidence type="ECO:0000313" key="11">
    <source>
        <dbReference type="EMBL" id="CAH9138983.1"/>
    </source>
</evidence>
<evidence type="ECO:0000256" key="1">
    <source>
        <dbReference type="ARBA" id="ARBA00004251"/>
    </source>
</evidence>
<proteinExistence type="inferred from homology"/>
<keyword evidence="9" id="KW-0472">Membrane</keyword>
<dbReference type="CDD" id="cd23509">
    <property type="entry name" value="Gnk2-like"/>
    <property type="match status" value="2"/>
</dbReference>
<evidence type="ECO:0000256" key="7">
    <source>
        <dbReference type="ARBA" id="ARBA00024184"/>
    </source>
</evidence>
<evidence type="ECO:0000256" key="9">
    <source>
        <dbReference type="SAM" id="Phobius"/>
    </source>
</evidence>
<keyword evidence="2" id="KW-0945">Host-virus interaction</keyword>
<sequence>MGRLLSSYFLALVISKILLFSQYCLLLQSADSSADDILYGVYNQCTPGNYSAGSPYESDLNSLFASIVNSAAISSYNNFTTAGSVSGQRSGYAAHGLYQCRGDLSLLDCAACVAGVVKKFAGICPQTTGGVILVVGCLVKYDCTNFIGVENKTVAFKQCGRSDPAVANTVDAVLKGLSGPVGVTKLNAEYEVIGMSQCVGDLSVEMCEDCLGEAIQQLRTTCSGAVSGEMFLGKCYARYMIGQSRHEPHNKHVKRVIIIVLSVIASIVALVLLGFLIYYLYNWTLPLRLANRLKGIWNKGTK</sequence>